<feature type="region of interest" description="Disordered" evidence="2">
    <location>
        <begin position="128"/>
        <end position="204"/>
    </location>
</feature>
<evidence type="ECO:0000313" key="3">
    <source>
        <dbReference type="EMBL" id="OQE96303.1"/>
    </source>
</evidence>
<dbReference type="InterPro" id="IPR052618">
    <property type="entry name" value="ComplexI_NDUFA12"/>
</dbReference>
<feature type="compositionally biased region" description="Low complexity" evidence="2">
    <location>
        <begin position="150"/>
        <end position="174"/>
    </location>
</feature>
<dbReference type="Pfam" id="PF05071">
    <property type="entry name" value="NDUFA12"/>
    <property type="match status" value="1"/>
</dbReference>
<dbReference type="EMBL" id="MOOB01000001">
    <property type="protein sequence ID" value="OQE96303.1"/>
    <property type="molecule type" value="Genomic_DNA"/>
</dbReference>
<accession>A0A1V6Z9D1</accession>
<name>A0A1V6Z9D1_PENNA</name>
<reference evidence="4" key="1">
    <citation type="journal article" date="2017" name="Nat. Microbiol.">
        <title>Global analysis of biosynthetic gene clusters reveals vast potential of secondary metabolite production in Penicillium species.</title>
        <authorList>
            <person name="Nielsen J.C."/>
            <person name="Grijseels S."/>
            <person name="Prigent S."/>
            <person name="Ji B."/>
            <person name="Dainat J."/>
            <person name="Nielsen K.F."/>
            <person name="Frisvad J.C."/>
            <person name="Workman M."/>
            <person name="Nielsen J."/>
        </authorList>
    </citation>
    <scope>NUCLEOTIDE SEQUENCE [LARGE SCALE GENOMIC DNA]</scope>
    <source>
        <strain evidence="4">IBT 13039</strain>
    </source>
</reference>
<dbReference type="PANTHER" id="PTHR32470:SF2">
    <property type="entry name" value="NADH DEHYDROGENASE [UBIQUINONE] 1 ALPHA SUBCOMPLEX ASSEMBLY FACTOR 2"/>
    <property type="match status" value="1"/>
</dbReference>
<evidence type="ECO:0000256" key="2">
    <source>
        <dbReference type="SAM" id="MobiDB-lite"/>
    </source>
</evidence>
<comment type="similarity">
    <text evidence="1">Belongs to the complex I NDUFA12 subunit family.</text>
</comment>
<dbReference type="AlphaFoldDB" id="A0A1V6Z9D1"/>
<keyword evidence="4" id="KW-1185">Reference proteome</keyword>
<evidence type="ECO:0000256" key="1">
    <source>
        <dbReference type="ARBA" id="ARBA00007355"/>
    </source>
</evidence>
<dbReference type="InterPro" id="IPR007763">
    <property type="entry name" value="NDUFA12"/>
</dbReference>
<protein>
    <submittedName>
        <fullName evidence="3">Uncharacterized protein</fullName>
    </submittedName>
</protein>
<dbReference type="GO" id="GO:0005739">
    <property type="term" value="C:mitochondrion"/>
    <property type="evidence" value="ECO:0007669"/>
    <property type="project" value="TreeGrafter"/>
</dbReference>
<comment type="caution">
    <text evidence="3">The sequence shown here is derived from an EMBL/GenBank/DDBJ whole genome shotgun (WGS) entry which is preliminary data.</text>
</comment>
<dbReference type="GO" id="GO:0032981">
    <property type="term" value="P:mitochondrial respiratory chain complex I assembly"/>
    <property type="evidence" value="ECO:0007669"/>
    <property type="project" value="TreeGrafter"/>
</dbReference>
<dbReference type="Proteomes" id="UP000191691">
    <property type="component" value="Unassembled WGS sequence"/>
</dbReference>
<dbReference type="STRING" id="60175.A0A1V6Z9D1"/>
<dbReference type="PANTHER" id="PTHR32470">
    <property type="entry name" value="ADH DEHYDROGENASE [UBIQUINONE] 1 ALPHA SUBCOMPLEX ASSEMBLY FACTOR 2"/>
    <property type="match status" value="1"/>
</dbReference>
<dbReference type="GO" id="GO:0045271">
    <property type="term" value="C:respiratory chain complex I"/>
    <property type="evidence" value="ECO:0007669"/>
    <property type="project" value="InterPro"/>
</dbReference>
<proteinExistence type="inferred from homology"/>
<organism evidence="3 4">
    <name type="scientific">Penicillium nalgiovense</name>
    <dbReference type="NCBI Taxonomy" id="60175"/>
    <lineage>
        <taxon>Eukaryota</taxon>
        <taxon>Fungi</taxon>
        <taxon>Dikarya</taxon>
        <taxon>Ascomycota</taxon>
        <taxon>Pezizomycotina</taxon>
        <taxon>Eurotiomycetes</taxon>
        <taxon>Eurotiomycetidae</taxon>
        <taxon>Eurotiales</taxon>
        <taxon>Aspergillaceae</taxon>
        <taxon>Penicillium</taxon>
    </lineage>
</organism>
<evidence type="ECO:0000313" key="4">
    <source>
        <dbReference type="Proteomes" id="UP000191691"/>
    </source>
</evidence>
<gene>
    <name evidence="3" type="ORF">PENNAL_c0001G07416</name>
</gene>
<sequence>MTFLIARPDLFLPLLYSLHSTMVNSLWFKWKKLRLPWRKSFLVGEDLAGNTYWEFKDVMNAARFRRIVRYDPKTHFSDVQVTPQWHQWLRHVRQHPPSIQEQQQDLIRQAQIKQLARLADERWASKASYLDKPKTQQQPPATQIDKATLSQPANAASAQKAPAPATTPETAPKTQQEENPWAKAKNTNPGEEWQPEAWSPSSKR</sequence>
<dbReference type="OMA" id="SPSWMQW"/>